<dbReference type="EMBL" id="WBVO01000001">
    <property type="protein sequence ID" value="KAB2814690.1"/>
    <property type="molecule type" value="Genomic_DNA"/>
</dbReference>
<dbReference type="SUPFAM" id="SSF54106">
    <property type="entry name" value="LysM domain"/>
    <property type="match status" value="2"/>
</dbReference>
<feature type="domain" description="LysM" evidence="2">
    <location>
        <begin position="238"/>
        <end position="281"/>
    </location>
</feature>
<comment type="caution">
    <text evidence="3">The sequence shown here is derived from an EMBL/GenBank/DDBJ whole genome shotgun (WGS) entry which is preliminary data.</text>
</comment>
<dbReference type="GO" id="GO:0008932">
    <property type="term" value="F:lytic endotransglycosylase activity"/>
    <property type="evidence" value="ECO:0007669"/>
    <property type="project" value="TreeGrafter"/>
</dbReference>
<dbReference type="AlphaFoldDB" id="A0A6N6RM94"/>
<dbReference type="SMART" id="SM00257">
    <property type="entry name" value="LysM"/>
    <property type="match status" value="2"/>
</dbReference>
<keyword evidence="4" id="KW-1185">Reference proteome</keyword>
<dbReference type="InterPro" id="IPR036779">
    <property type="entry name" value="LysM_dom_sf"/>
</dbReference>
<name>A0A6N6RM94_9FLAO</name>
<dbReference type="OrthoDB" id="9787225at2"/>
<proteinExistence type="predicted"/>
<dbReference type="Proteomes" id="UP000468650">
    <property type="component" value="Unassembled WGS sequence"/>
</dbReference>
<feature type="domain" description="LysM" evidence="2">
    <location>
        <begin position="314"/>
        <end position="360"/>
    </location>
</feature>
<evidence type="ECO:0000313" key="3">
    <source>
        <dbReference type="EMBL" id="KAB2814690.1"/>
    </source>
</evidence>
<protein>
    <submittedName>
        <fullName evidence="3">LysM peptidoglycan-binding domain-containing protein</fullName>
    </submittedName>
</protein>
<gene>
    <name evidence="3" type="ORF">F8C67_02805</name>
</gene>
<organism evidence="3 4">
    <name type="scientific">Phaeocystidibacter luteus</name>
    <dbReference type="NCBI Taxonomy" id="911197"/>
    <lineage>
        <taxon>Bacteria</taxon>
        <taxon>Pseudomonadati</taxon>
        <taxon>Bacteroidota</taxon>
        <taxon>Flavobacteriia</taxon>
        <taxon>Flavobacteriales</taxon>
        <taxon>Phaeocystidibacteraceae</taxon>
        <taxon>Phaeocystidibacter</taxon>
    </lineage>
</organism>
<reference evidence="3 4" key="1">
    <citation type="submission" date="2019-09" db="EMBL/GenBank/DDBJ databases">
        <title>Genomes of family Cryomorphaceae.</title>
        <authorList>
            <person name="Bowman J.P."/>
        </authorList>
    </citation>
    <scope>NUCLEOTIDE SEQUENCE [LARGE SCALE GENOMIC DNA]</scope>
    <source>
        <strain evidence="3 4">LMG 25704</strain>
    </source>
</reference>
<dbReference type="Pfam" id="PF01476">
    <property type="entry name" value="LysM"/>
    <property type="match status" value="2"/>
</dbReference>
<dbReference type="InterPro" id="IPR018392">
    <property type="entry name" value="LysM"/>
</dbReference>
<evidence type="ECO:0000256" key="1">
    <source>
        <dbReference type="SAM" id="SignalP"/>
    </source>
</evidence>
<evidence type="ECO:0000313" key="4">
    <source>
        <dbReference type="Proteomes" id="UP000468650"/>
    </source>
</evidence>
<dbReference type="CDD" id="cd00118">
    <property type="entry name" value="LysM"/>
    <property type="match status" value="2"/>
</dbReference>
<feature type="signal peptide" evidence="1">
    <location>
        <begin position="1"/>
        <end position="18"/>
    </location>
</feature>
<dbReference type="PANTHER" id="PTHR33734:SF22">
    <property type="entry name" value="MEMBRANE-BOUND LYTIC MUREIN TRANSGLYCOSYLASE D"/>
    <property type="match status" value="1"/>
</dbReference>
<dbReference type="RefSeq" id="WP_151666269.1">
    <property type="nucleotide sequence ID" value="NZ_WBVO01000001.1"/>
</dbReference>
<accession>A0A6N6RM94</accession>
<dbReference type="Gene3D" id="3.10.350.10">
    <property type="entry name" value="LysM domain"/>
    <property type="match status" value="2"/>
</dbReference>
<sequence length="365" mass="41640">MRRLYVVILLLLTLASSAQDPEVFLREKGYLVRGMSSLNLPANRKGWWGLSPAIAVKYGLDVSEGFDARMDPYFSTEAAQEWYEDLLERFEDSLLADYAFVYGPAPATRLSFDAVEFIKWKKTIEDWKSMEMDELPDFSDQKEMAVSGSFYWSDVPAVMGWNAADKRFFEVANPGIQNDHLEIDRTAVVRMNPLPTKDQLVQLFELARVKDSTALQGLMATRNRIENDIPDPSTHTRITYRVRSGDYLGVIANRYKVGLSDVKKWNNLRSDMIRVGQELVIYVPRGVDTRVVTAQAAERREGQVRSDEEDREEVQYKVKTGDTLWSIARNYPGISADDIMRWNGIDEGIREGQVLLILVKSSTAQ</sequence>
<keyword evidence="1" id="KW-0732">Signal</keyword>
<dbReference type="PROSITE" id="PS51782">
    <property type="entry name" value="LYSM"/>
    <property type="match status" value="2"/>
</dbReference>
<evidence type="ECO:0000259" key="2">
    <source>
        <dbReference type="PROSITE" id="PS51782"/>
    </source>
</evidence>
<dbReference type="PANTHER" id="PTHR33734">
    <property type="entry name" value="LYSM DOMAIN-CONTAINING GPI-ANCHORED PROTEIN 2"/>
    <property type="match status" value="1"/>
</dbReference>
<feature type="chain" id="PRO_5026907529" evidence="1">
    <location>
        <begin position="19"/>
        <end position="365"/>
    </location>
</feature>